<gene>
    <name evidence="1" type="ordered locus">AXX17_At5g29420</name>
</gene>
<comment type="caution">
    <text evidence="1">The sequence shown here is derived from an EMBL/GenBank/DDBJ whole genome shotgun (WGS) entry which is preliminary data.</text>
</comment>
<sequence>MGKAVIVSSSSYDSETIMLVRHNSRFVQSRGDEAQSSRANQIEILTLRDEPDREEDGGNLIIPHDELVDGLDRFECIIDIEDEYDGHPKYTEAEVEAKLLPIEIVDFNLDPIVG</sequence>
<evidence type="ECO:0000313" key="2">
    <source>
        <dbReference type="Proteomes" id="UP000078284"/>
    </source>
</evidence>
<evidence type="ECO:0000313" key="1">
    <source>
        <dbReference type="EMBL" id="OAO91092.1"/>
    </source>
</evidence>
<dbReference type="AlphaFoldDB" id="A0A178UD86"/>
<accession>A0A178UD86</accession>
<proteinExistence type="predicted"/>
<reference evidence="2" key="1">
    <citation type="journal article" date="2016" name="Proc. Natl. Acad. Sci. U.S.A.">
        <title>Chromosome-level assembly of Arabidopsis thaliana Ler reveals the extent of translocation and inversion polymorphisms.</title>
        <authorList>
            <person name="Zapata L."/>
            <person name="Ding J."/>
            <person name="Willing E.M."/>
            <person name="Hartwig B."/>
            <person name="Bezdan D."/>
            <person name="Jiao W.B."/>
            <person name="Patel V."/>
            <person name="Velikkakam James G."/>
            <person name="Koornneef M."/>
            <person name="Ossowski S."/>
            <person name="Schneeberger K."/>
        </authorList>
    </citation>
    <scope>NUCLEOTIDE SEQUENCE [LARGE SCALE GENOMIC DNA]</scope>
    <source>
        <strain evidence="2">cv. Landsberg erecta</strain>
    </source>
</reference>
<name>A0A178UD86_ARATH</name>
<dbReference type="ExpressionAtlas" id="A0A178UD86">
    <property type="expression patterns" value="baseline and differential"/>
</dbReference>
<dbReference type="EMBL" id="LUHQ01000005">
    <property type="protein sequence ID" value="OAO91092.1"/>
    <property type="molecule type" value="Genomic_DNA"/>
</dbReference>
<dbReference type="Proteomes" id="UP000078284">
    <property type="component" value="Chromosome 5"/>
</dbReference>
<protein>
    <submittedName>
        <fullName evidence="1">Uncharacterized protein</fullName>
    </submittedName>
</protein>
<organism evidence="1 2">
    <name type="scientific">Arabidopsis thaliana</name>
    <name type="common">Mouse-ear cress</name>
    <dbReference type="NCBI Taxonomy" id="3702"/>
    <lineage>
        <taxon>Eukaryota</taxon>
        <taxon>Viridiplantae</taxon>
        <taxon>Streptophyta</taxon>
        <taxon>Embryophyta</taxon>
        <taxon>Tracheophyta</taxon>
        <taxon>Spermatophyta</taxon>
        <taxon>Magnoliopsida</taxon>
        <taxon>eudicotyledons</taxon>
        <taxon>Gunneridae</taxon>
        <taxon>Pentapetalae</taxon>
        <taxon>rosids</taxon>
        <taxon>malvids</taxon>
        <taxon>Brassicales</taxon>
        <taxon>Brassicaceae</taxon>
        <taxon>Camelineae</taxon>
        <taxon>Arabidopsis</taxon>
    </lineage>
</organism>